<dbReference type="AlphaFoldDB" id="B6IF21"/>
<protein>
    <submittedName>
        <fullName evidence="1">Protein CBG27506</fullName>
    </submittedName>
</protein>
<name>B6IF21_CAEBR</name>
<organism evidence="1 2">
    <name type="scientific">Caenorhabditis briggsae</name>
    <dbReference type="NCBI Taxonomy" id="6238"/>
    <lineage>
        <taxon>Eukaryota</taxon>
        <taxon>Metazoa</taxon>
        <taxon>Ecdysozoa</taxon>
        <taxon>Nematoda</taxon>
        <taxon>Chromadorea</taxon>
        <taxon>Rhabditida</taxon>
        <taxon>Rhabditina</taxon>
        <taxon>Rhabditomorpha</taxon>
        <taxon>Rhabditoidea</taxon>
        <taxon>Rhabditidae</taxon>
        <taxon>Peloderinae</taxon>
        <taxon>Caenorhabditis</taxon>
    </lineage>
</organism>
<dbReference type="RefSeq" id="XP_045098073.1">
    <property type="nucleotide sequence ID" value="XM_045239076.1"/>
</dbReference>
<gene>
    <name evidence="1" type="ORF">CBG27506</name>
    <name evidence="1" type="ORF">CBG_27506</name>
</gene>
<proteinExistence type="predicted"/>
<dbReference type="HOGENOM" id="CLU_2608176_0_0_1"/>
<dbReference type="Proteomes" id="UP000008549">
    <property type="component" value="Unassembled WGS sequence"/>
</dbReference>
<dbReference type="GeneID" id="68918957"/>
<accession>B6IF21</accession>
<evidence type="ECO:0000313" key="1">
    <source>
        <dbReference type="EMBL" id="CAR98501.1"/>
    </source>
</evidence>
<dbReference type="EMBL" id="HE601451">
    <property type="protein sequence ID" value="CAR98501.1"/>
    <property type="molecule type" value="Genomic_DNA"/>
</dbReference>
<evidence type="ECO:0000313" key="2">
    <source>
        <dbReference type="Proteomes" id="UP000008549"/>
    </source>
</evidence>
<keyword evidence="2" id="KW-1185">Reference proteome</keyword>
<reference evidence="1 2" key="1">
    <citation type="journal article" date="2003" name="PLoS Biol.">
        <title>The genome sequence of Caenorhabditis briggsae: a platform for comparative genomics.</title>
        <authorList>
            <person name="Stein L.D."/>
            <person name="Bao Z."/>
            <person name="Blasiar D."/>
            <person name="Blumenthal T."/>
            <person name="Brent M.R."/>
            <person name="Chen N."/>
            <person name="Chinwalla A."/>
            <person name="Clarke L."/>
            <person name="Clee C."/>
            <person name="Coghlan A."/>
            <person name="Coulson A."/>
            <person name="D'Eustachio P."/>
            <person name="Fitch D.H."/>
            <person name="Fulton L.A."/>
            <person name="Fulton R.E."/>
            <person name="Griffiths-Jones S."/>
            <person name="Harris T.W."/>
            <person name="Hillier L.W."/>
            <person name="Kamath R."/>
            <person name="Kuwabara P.E."/>
            <person name="Mardis E.R."/>
            <person name="Marra M.A."/>
            <person name="Miner T.L."/>
            <person name="Minx P."/>
            <person name="Mullikin J.C."/>
            <person name="Plumb R.W."/>
            <person name="Rogers J."/>
            <person name="Schein J.E."/>
            <person name="Sohrmann M."/>
            <person name="Spieth J."/>
            <person name="Stajich J.E."/>
            <person name="Wei C."/>
            <person name="Willey D."/>
            <person name="Wilson R.K."/>
            <person name="Durbin R."/>
            <person name="Waterston R.H."/>
        </authorList>
    </citation>
    <scope>NUCLEOTIDE SEQUENCE [LARGE SCALE GENOMIC DNA]</scope>
    <source>
        <strain evidence="1 2">AF16</strain>
    </source>
</reference>
<dbReference type="CTD" id="68918957"/>
<dbReference type="KEGG" id="cbr:CBG_27506"/>
<sequence>MSPTYSTATIQAPATLLDFLLVPSKMHSLLARLGSPDVWQRQFLVSLVTETKKKGPHFWASISFPAPLIYYGCWQEMAV</sequence>
<dbReference type="InParanoid" id="B6IF21"/>
<reference evidence="1 2" key="2">
    <citation type="journal article" date="2011" name="PLoS Genet.">
        <title>Caenorhabditis briggsae recombinant inbred line genotypes reveal inter-strain incompatibility and the evolution of recombination.</title>
        <authorList>
            <person name="Ross J.A."/>
            <person name="Koboldt D.C."/>
            <person name="Staisch J.E."/>
            <person name="Chamberlin H.M."/>
            <person name="Gupta B.P."/>
            <person name="Miller R.D."/>
            <person name="Baird S.E."/>
            <person name="Haag E.S."/>
        </authorList>
    </citation>
    <scope>NUCLEOTIDE SEQUENCE [LARGE SCALE GENOMIC DNA]</scope>
    <source>
        <strain evidence="1 2">AF16</strain>
    </source>
</reference>